<keyword evidence="4" id="KW-1185">Reference proteome</keyword>
<reference evidence="3 4" key="2">
    <citation type="submission" date="2010-03" db="EMBL/GenBank/DDBJ databases">
        <authorList>
            <person name="Pajon A."/>
        </authorList>
    </citation>
    <scope>NUCLEOTIDE SEQUENCE [LARGE SCALE GENOMIC DNA]</scope>
    <source>
        <strain evidence="3 4">SGP1</strain>
    </source>
</reference>
<dbReference type="InterPro" id="IPR010656">
    <property type="entry name" value="DctM"/>
</dbReference>
<feature type="transmembrane region" description="Helical" evidence="1">
    <location>
        <begin position="323"/>
        <end position="345"/>
    </location>
</feature>
<feature type="transmembrane region" description="Helical" evidence="1">
    <location>
        <begin position="179"/>
        <end position="203"/>
    </location>
</feature>
<feature type="transmembrane region" description="Helical" evidence="1">
    <location>
        <begin position="352"/>
        <end position="374"/>
    </location>
</feature>
<keyword evidence="1" id="KW-0812">Transmembrane</keyword>
<protein>
    <submittedName>
        <fullName evidence="3">TRAP-type C4-dicarboxylate transport system, large permease component</fullName>
    </submittedName>
</protein>
<organism evidence="3 4">
    <name type="scientific">Fretibacterium fastidiosum</name>
    <dbReference type="NCBI Taxonomy" id="651822"/>
    <lineage>
        <taxon>Bacteria</taxon>
        <taxon>Thermotogati</taxon>
        <taxon>Synergistota</taxon>
        <taxon>Synergistia</taxon>
        <taxon>Synergistales</taxon>
        <taxon>Aminobacteriaceae</taxon>
        <taxon>Fretibacterium</taxon>
    </lineage>
</organism>
<dbReference type="AlphaFoldDB" id="A0AB94IY56"/>
<keyword evidence="1" id="KW-0472">Membrane</keyword>
<feature type="transmembrane region" description="Helical" evidence="1">
    <location>
        <begin position="121"/>
        <end position="139"/>
    </location>
</feature>
<reference evidence="4" key="1">
    <citation type="submission" date="2010-03" db="EMBL/GenBank/DDBJ databases">
        <title>The genome sequence of Synergistetes sp. SGP1.</title>
        <authorList>
            <consortium name="metaHIT consortium -- http://www.metahit.eu/"/>
            <person name="Pajon A."/>
            <person name="Turner K."/>
            <person name="Parkhill J."/>
            <person name="Wade W."/>
            <person name="Vartoukian S."/>
        </authorList>
    </citation>
    <scope>NUCLEOTIDE SEQUENCE [LARGE SCALE GENOMIC DNA]</scope>
    <source>
        <strain evidence="4">SGP1</strain>
    </source>
</reference>
<dbReference type="EMBL" id="FP929056">
    <property type="protein sequence ID" value="CBL28604.1"/>
    <property type="molecule type" value="Genomic_DNA"/>
</dbReference>
<accession>A0AB94IY56</accession>
<name>A0AB94IY56_9BACT</name>
<feature type="transmembrane region" description="Helical" evidence="1">
    <location>
        <begin position="224"/>
        <end position="244"/>
    </location>
</feature>
<dbReference type="Pfam" id="PF06808">
    <property type="entry name" value="DctM"/>
    <property type="match status" value="1"/>
</dbReference>
<feature type="transmembrane region" description="Helical" evidence="1">
    <location>
        <begin position="12"/>
        <end position="38"/>
    </location>
</feature>
<evidence type="ECO:0000259" key="2">
    <source>
        <dbReference type="Pfam" id="PF06808"/>
    </source>
</evidence>
<feature type="transmembrane region" description="Helical" evidence="1">
    <location>
        <begin position="58"/>
        <end position="77"/>
    </location>
</feature>
<feature type="transmembrane region" description="Helical" evidence="1">
    <location>
        <begin position="250"/>
        <end position="272"/>
    </location>
</feature>
<feature type="domain" description="TRAP C4-dicarboxylate transport system permease DctM subunit" evidence="2">
    <location>
        <begin position="17"/>
        <end position="422"/>
    </location>
</feature>
<feature type="transmembrane region" description="Helical" evidence="1">
    <location>
        <begin position="146"/>
        <end position="167"/>
    </location>
</feature>
<dbReference type="RefSeq" id="WP_015556751.1">
    <property type="nucleotide sequence ID" value="NC_021038.1"/>
</dbReference>
<sequence length="430" mass="45566">MSWFWPEGFYALLMVAVFFAVTFWLELPIAVAMVFASLAGAAAAGEGIPLRHLVEGEFGYLDTIMVIASAMIFMKAAQRTGFLDAFAVWIIRRFRRMPAFLSLGILLLIMAPGMITGSSIASVLTTGALVAPVLVTLGLEPERAGAVISMGALLGMVAPPVSIPAMIICAGVDIPYVGFTVPLLICTLPLAALFALAMVYPAIRRFEDEGALEAQLERMNARPLTLRLSLPVLVLAALIAAEQFLSGSRYWHFLGMPAIFLIAAASALLTGVRWNPMEAAAEAIDDSLPIMSVLMGVGMFIQVMTLVGAEGFVVVSALSLPSWGLLASVLIAMPLFGAISAYGSASVLGVPFLLALSGHDVVIVASALGMLASLGDLMPPGTLSPFFAARALGVEDRFRIARRCLWPGVTVALWCLAVILMSDAIARHIR</sequence>
<dbReference type="Proteomes" id="UP000008957">
    <property type="component" value="Chromosome"/>
</dbReference>
<proteinExistence type="predicted"/>
<gene>
    <name evidence="3" type="ORF">SY1_16280</name>
</gene>
<evidence type="ECO:0000313" key="4">
    <source>
        <dbReference type="Proteomes" id="UP000008957"/>
    </source>
</evidence>
<feature type="transmembrane region" description="Helical" evidence="1">
    <location>
        <begin position="405"/>
        <end position="426"/>
    </location>
</feature>
<feature type="transmembrane region" description="Helical" evidence="1">
    <location>
        <begin position="293"/>
        <end position="317"/>
    </location>
</feature>
<evidence type="ECO:0000256" key="1">
    <source>
        <dbReference type="SAM" id="Phobius"/>
    </source>
</evidence>
<feature type="transmembrane region" description="Helical" evidence="1">
    <location>
        <begin position="98"/>
        <end position="115"/>
    </location>
</feature>
<dbReference type="KEGG" id="sbr:SY1_16280"/>
<keyword evidence="1" id="KW-1133">Transmembrane helix</keyword>
<evidence type="ECO:0000313" key="3">
    <source>
        <dbReference type="EMBL" id="CBL28604.1"/>
    </source>
</evidence>